<organism evidence="2 3">
    <name type="scientific">Sutcliffiella tianshenii</name>
    <dbReference type="NCBI Taxonomy" id="1463404"/>
    <lineage>
        <taxon>Bacteria</taxon>
        <taxon>Bacillati</taxon>
        <taxon>Bacillota</taxon>
        <taxon>Bacilli</taxon>
        <taxon>Bacillales</taxon>
        <taxon>Bacillaceae</taxon>
        <taxon>Sutcliffiella</taxon>
    </lineage>
</organism>
<gene>
    <name evidence="2" type="ORF">JOC95_004346</name>
</gene>
<dbReference type="PROSITE" id="PS51186">
    <property type="entry name" value="GNAT"/>
    <property type="match status" value="1"/>
</dbReference>
<dbReference type="PANTHER" id="PTHR31143">
    <property type="match status" value="1"/>
</dbReference>
<protein>
    <submittedName>
        <fullName evidence="2">GNAT superfamily N-acetyltransferase</fullName>
    </submittedName>
</protein>
<dbReference type="PANTHER" id="PTHR31143:SF2">
    <property type="entry name" value="FR47-LIKE DOMAIN-CONTAINING PROTEIN-RELATED"/>
    <property type="match status" value="1"/>
</dbReference>
<comment type="caution">
    <text evidence="2">The sequence shown here is derived from an EMBL/GenBank/DDBJ whole genome shotgun (WGS) entry which is preliminary data.</text>
</comment>
<reference evidence="2 3" key="1">
    <citation type="submission" date="2021-01" db="EMBL/GenBank/DDBJ databases">
        <title>Genomic Encyclopedia of Type Strains, Phase IV (KMG-IV): sequencing the most valuable type-strain genomes for metagenomic binning, comparative biology and taxonomic classification.</title>
        <authorList>
            <person name="Goeker M."/>
        </authorList>
    </citation>
    <scope>NUCLEOTIDE SEQUENCE [LARGE SCALE GENOMIC DNA]</scope>
    <source>
        <strain evidence="2 3">DSM 25879</strain>
    </source>
</reference>
<evidence type="ECO:0000313" key="2">
    <source>
        <dbReference type="EMBL" id="MBM7622429.1"/>
    </source>
</evidence>
<dbReference type="InterPro" id="IPR000182">
    <property type="entry name" value="GNAT_dom"/>
</dbReference>
<dbReference type="Gene3D" id="3.40.630.30">
    <property type="match status" value="1"/>
</dbReference>
<accession>A0ABS2P6C3</accession>
<dbReference type="Pfam" id="PF12746">
    <property type="entry name" value="GNAT_acetyltran"/>
    <property type="match status" value="1"/>
</dbReference>
<dbReference type="Proteomes" id="UP000737402">
    <property type="component" value="Unassembled WGS sequence"/>
</dbReference>
<keyword evidence="3" id="KW-1185">Reference proteome</keyword>
<feature type="domain" description="N-acetyltransferase" evidence="1">
    <location>
        <begin position="149"/>
        <end position="281"/>
    </location>
</feature>
<dbReference type="CDD" id="cd04301">
    <property type="entry name" value="NAT_SF"/>
    <property type="match status" value="1"/>
</dbReference>
<dbReference type="SUPFAM" id="SSF55729">
    <property type="entry name" value="Acyl-CoA N-acyltransferases (Nat)"/>
    <property type="match status" value="1"/>
</dbReference>
<name>A0ABS2P6C3_9BACI</name>
<dbReference type="EMBL" id="JAFBED010000019">
    <property type="protein sequence ID" value="MBM7622429.1"/>
    <property type="molecule type" value="Genomic_DNA"/>
</dbReference>
<dbReference type="InterPro" id="IPR016181">
    <property type="entry name" value="Acyl_CoA_acyltransferase"/>
</dbReference>
<proteinExistence type="predicted"/>
<dbReference type="InterPro" id="IPR027365">
    <property type="entry name" value="GNAT_acetyltra_YdfB-like"/>
</dbReference>
<evidence type="ECO:0000313" key="3">
    <source>
        <dbReference type="Proteomes" id="UP000737402"/>
    </source>
</evidence>
<sequence>MEFYWSVMKVELLKVQDINDISAFLDGHNVSRHPIIMGVLSGQQIGFAFIDNQTDPQMLVVYAVHEMIYLIGDIEEERFEEWFQAELLPIARSHREEDINIETYPQKIESEMKSIFQVIPIKQGTRVAFTFSEEAYISSYKKNTIPEDYTVAIIDRGILQKDKNNILTEEILKFWHSTDSFLESGLGVAAFYKESIIGACLSVYQHNGIKEIGINNYNTSHRGKGIASAMANLFIEECLKRGETPSWTTELFRKDSIAIARKLGFINERIYPSYYFLLEEA</sequence>
<evidence type="ECO:0000259" key="1">
    <source>
        <dbReference type="PROSITE" id="PS51186"/>
    </source>
</evidence>